<organism evidence="2 3">
    <name type="scientific">Stutzerimonas stutzeri</name>
    <name type="common">Pseudomonas stutzeri</name>
    <dbReference type="NCBI Taxonomy" id="316"/>
    <lineage>
        <taxon>Bacteria</taxon>
        <taxon>Pseudomonadati</taxon>
        <taxon>Pseudomonadota</taxon>
        <taxon>Gammaproteobacteria</taxon>
        <taxon>Pseudomonadales</taxon>
        <taxon>Pseudomonadaceae</taxon>
        <taxon>Stutzerimonas</taxon>
    </lineage>
</organism>
<protein>
    <submittedName>
        <fullName evidence="2">Maltooligosyl trehalose synthase</fullName>
        <ecNumber evidence="2">5.4.99.15</ecNumber>
    </submittedName>
</protein>
<dbReference type="Gene3D" id="3.20.20.80">
    <property type="entry name" value="Glycosidases"/>
    <property type="match status" value="2"/>
</dbReference>
<dbReference type="Pfam" id="PF00128">
    <property type="entry name" value="Alpha-amylase"/>
    <property type="match status" value="1"/>
</dbReference>
<dbReference type="PANTHER" id="PTHR10357:SF216">
    <property type="entry name" value="MALTOOLIGOSYL TREHALOSE SYNTHASE-RELATED"/>
    <property type="match status" value="1"/>
</dbReference>
<dbReference type="CDD" id="cd11336">
    <property type="entry name" value="AmyAc_MTSase"/>
    <property type="match status" value="1"/>
</dbReference>
<proteinExistence type="predicted"/>
<dbReference type="OrthoDB" id="9761577at2"/>
<dbReference type="SUPFAM" id="SSF51445">
    <property type="entry name" value="(Trans)glycosidases"/>
    <property type="match status" value="1"/>
</dbReference>
<reference evidence="2 3" key="1">
    <citation type="submission" date="2015-02" db="EMBL/GenBank/DDBJ databases">
        <title>Draft genome sequence of Pseudomonas stutzeri NT0128 isolated from wheat (Triticum turgidum) rhizosphere.</title>
        <authorList>
            <person name="Tovi N."/>
            <person name="Frenk S."/>
            <person name="Hadar Y."/>
            <person name="Minz D."/>
        </authorList>
    </citation>
    <scope>NUCLEOTIDE SEQUENCE [LARGE SCALE GENOMIC DNA]</scope>
    <source>
        <strain evidence="2 3">NT0128</strain>
    </source>
</reference>
<dbReference type="GO" id="GO:0030980">
    <property type="term" value="P:alpha-glucan catabolic process"/>
    <property type="evidence" value="ECO:0007669"/>
    <property type="project" value="TreeGrafter"/>
</dbReference>
<feature type="domain" description="Glycosyl hydrolase family 13 catalytic" evidence="1">
    <location>
        <begin position="5"/>
        <end position="492"/>
    </location>
</feature>
<evidence type="ECO:0000259" key="1">
    <source>
        <dbReference type="SMART" id="SM00642"/>
    </source>
</evidence>
<dbReference type="PANTHER" id="PTHR10357">
    <property type="entry name" value="ALPHA-AMYLASE FAMILY MEMBER"/>
    <property type="match status" value="1"/>
</dbReference>
<dbReference type="InterPro" id="IPR012767">
    <property type="entry name" value="Trehalose_TreY"/>
</dbReference>
<dbReference type="GO" id="GO:0047470">
    <property type="term" value="F:(1,4)-alpha-D-glucan 1-alpha-D-glucosylmutase activity"/>
    <property type="evidence" value="ECO:0007669"/>
    <property type="project" value="UniProtKB-EC"/>
</dbReference>
<comment type="caution">
    <text evidence="2">The sequence shown here is derived from an EMBL/GenBank/DDBJ whole genome shotgun (WGS) entry which is preliminary data.</text>
</comment>
<gene>
    <name evidence="2" type="ORF">UF78_11075</name>
</gene>
<dbReference type="NCBIfam" id="TIGR02401">
    <property type="entry name" value="trehalose_TreY"/>
    <property type="match status" value="1"/>
</dbReference>
<evidence type="ECO:0000313" key="2">
    <source>
        <dbReference type="EMBL" id="KJH81915.1"/>
    </source>
</evidence>
<accession>A0A0D9ALJ7</accession>
<dbReference type="Gene3D" id="3.30.1590.10">
    <property type="entry name" value="Maltooligosyl trehalose synthase, domain 2"/>
    <property type="match status" value="1"/>
</dbReference>
<dbReference type="GO" id="GO:0005992">
    <property type="term" value="P:trehalose biosynthetic process"/>
    <property type="evidence" value="ECO:0007669"/>
    <property type="project" value="TreeGrafter"/>
</dbReference>
<dbReference type="PATRIC" id="fig|316.101.peg.4432"/>
<dbReference type="RefSeq" id="WP_045162275.1">
    <property type="nucleotide sequence ID" value="NZ_JYHV01000018.1"/>
</dbReference>
<sequence length="939" mass="105920">MRDLSATLRLQFHRDFTLDDATALVDYFADLGISHLYASPLLTARPGSMHGYDVIDPTRINPELGGEPALRRLVAALRAKGMGLILDIVSNHMAVGGSGNPWWLDVLEWGRRSPYAQFFDIQWNSPDPLLEGQLLIPFLGSDYGEALQEGKIPLRLDAENGALYAEHYEHRFPITPPSYGEVLRLTDNHELRALAQHFDALKTEPAPYQTARQLRADLARLLEDDAVRHTLEAALKHYDSTTEEGFKRLHGLLERQNYRLASWRTAGDDINWRRFFDINELGGLRVERPVVFEETHAKIFELISEGLVDGLRIDHVDGLANPRGYCRQLRRRVDRLNAARPAEAAQAHVPIYVEKILAGGERLHDDWGVDGTTGYEFMNQVSLLQHDPAGKSVLCSLWSEISERPEDFMEEVRLARQLVLTGPLAGDFETVAQALLQVARYDVMTRDITLGAIRRALLELIVHFPVYRTYIGAHGRREADEPFFQQALAGARTTLGEADWPLLDLLDRWLGGESLRSLPPGPARRIRRYACTRFQQLTSPAAAKAVEDTACYRSGALLSRNDVGFDPQTFSAPVDAFHAECLARAEHFPRNLLATATHDHKRGEDTRARMTVISERAEWFAAKVRHWRQLAYGQRQDLAEGPAPSAGDEMLLFQILLGSWPLDMDANDREAVEAYGERIIKWHEKAVREAKLRSTWTDPNSEYEGACQQYIRALLLDEQCKTLRTEIAAAATELAPAGALNSLTQTLLRMTTPGVPDLYQGADYWDFSLVDPDNRRPVDFDRRRATFDLHAQPAELLTNWKDARLKQWLIARTLELRRQQPRLFTEGRYLPLKVEGEHADRLIAFARELDGTWLIVVAARLASCLLADSPSPQIPAERWGDTVVQLPDALSGHAMERLFDGMTVTPKQAGVHVTEILQPLPLALLQLSIPVQQENQNDD</sequence>
<name>A0A0D9ALJ7_STUST</name>
<dbReference type="InterPro" id="IPR017853">
    <property type="entry name" value="GH"/>
</dbReference>
<evidence type="ECO:0000313" key="3">
    <source>
        <dbReference type="Proteomes" id="UP000032487"/>
    </source>
</evidence>
<dbReference type="NCBIfam" id="NF011086">
    <property type="entry name" value="PRK14511.1-3"/>
    <property type="match status" value="1"/>
</dbReference>
<dbReference type="EC" id="5.4.99.15" evidence="2"/>
<dbReference type="SMART" id="SM00642">
    <property type="entry name" value="Aamy"/>
    <property type="match status" value="1"/>
</dbReference>
<dbReference type="AlphaFoldDB" id="A0A0D9ALJ7"/>
<keyword evidence="2" id="KW-0413">Isomerase</keyword>
<dbReference type="Proteomes" id="UP000032487">
    <property type="component" value="Unassembled WGS sequence"/>
</dbReference>
<dbReference type="InterPro" id="IPR006047">
    <property type="entry name" value="GH13_cat_dom"/>
</dbReference>
<dbReference type="EMBL" id="JYHV01000018">
    <property type="protein sequence ID" value="KJH81915.1"/>
    <property type="molecule type" value="Genomic_DNA"/>
</dbReference>